<proteinExistence type="predicted"/>
<sequence length="226" mass="25027">MRFTRFPISDGMLPVRVFMPRLSTLRPRSEQSSGGISPWNLLLYNARISRRVQLASDAGICPWSELSLRLRWMRSVRLPSSGGRTPCRRFPARWSLLRLPSCGGIVPRRPSPGSSSATTRPRRCPRAPHVTPRHRHTGMDRFPHVGSKATGGEPPLVDICVMNAVRARLSLPLATAAVAASHARGHAMASRRHLKETLYSCSEESSEQKHTRPAACRAGQCAATMY</sequence>
<evidence type="ECO:0000313" key="2">
    <source>
        <dbReference type="EnsemblPlants" id="LPERR02G07420.1"/>
    </source>
</evidence>
<accession>A0A0D9VDQ8</accession>
<reference evidence="3" key="2">
    <citation type="submission" date="2013-12" db="EMBL/GenBank/DDBJ databases">
        <authorList>
            <person name="Yu Y."/>
            <person name="Lee S."/>
            <person name="de Baynast K."/>
            <person name="Wissotski M."/>
            <person name="Liu L."/>
            <person name="Talag J."/>
            <person name="Goicoechea J."/>
            <person name="Angelova A."/>
            <person name="Jetty R."/>
            <person name="Kudrna D."/>
            <person name="Golser W."/>
            <person name="Rivera L."/>
            <person name="Zhang J."/>
            <person name="Wing R."/>
        </authorList>
    </citation>
    <scope>NUCLEOTIDE SEQUENCE</scope>
</reference>
<reference evidence="2" key="3">
    <citation type="submission" date="2015-04" db="UniProtKB">
        <authorList>
            <consortium name="EnsemblPlants"/>
        </authorList>
    </citation>
    <scope>IDENTIFICATION</scope>
</reference>
<dbReference type="AlphaFoldDB" id="A0A0D9VDQ8"/>
<protein>
    <submittedName>
        <fullName evidence="2">Uncharacterized protein</fullName>
    </submittedName>
</protein>
<feature type="compositionally biased region" description="Basic residues" evidence="1">
    <location>
        <begin position="120"/>
        <end position="136"/>
    </location>
</feature>
<name>A0A0D9VDQ8_9ORYZ</name>
<dbReference type="EnsemblPlants" id="LPERR02G07420.1">
    <property type="protein sequence ID" value="LPERR02G07420.1"/>
    <property type="gene ID" value="LPERR02G07420"/>
</dbReference>
<evidence type="ECO:0000313" key="3">
    <source>
        <dbReference type="Proteomes" id="UP000032180"/>
    </source>
</evidence>
<reference evidence="2 3" key="1">
    <citation type="submission" date="2012-08" db="EMBL/GenBank/DDBJ databases">
        <title>Oryza genome evolution.</title>
        <authorList>
            <person name="Wing R.A."/>
        </authorList>
    </citation>
    <scope>NUCLEOTIDE SEQUENCE</scope>
</reference>
<feature type="region of interest" description="Disordered" evidence="1">
    <location>
        <begin position="107"/>
        <end position="148"/>
    </location>
</feature>
<organism evidence="2 3">
    <name type="scientific">Leersia perrieri</name>
    <dbReference type="NCBI Taxonomy" id="77586"/>
    <lineage>
        <taxon>Eukaryota</taxon>
        <taxon>Viridiplantae</taxon>
        <taxon>Streptophyta</taxon>
        <taxon>Embryophyta</taxon>
        <taxon>Tracheophyta</taxon>
        <taxon>Spermatophyta</taxon>
        <taxon>Magnoliopsida</taxon>
        <taxon>Liliopsida</taxon>
        <taxon>Poales</taxon>
        <taxon>Poaceae</taxon>
        <taxon>BOP clade</taxon>
        <taxon>Oryzoideae</taxon>
        <taxon>Oryzeae</taxon>
        <taxon>Oryzinae</taxon>
        <taxon>Leersia</taxon>
    </lineage>
</organism>
<dbReference type="Proteomes" id="UP000032180">
    <property type="component" value="Chromosome 2"/>
</dbReference>
<dbReference type="Gramene" id="LPERR02G07420.1">
    <property type="protein sequence ID" value="LPERR02G07420.1"/>
    <property type="gene ID" value="LPERR02G07420"/>
</dbReference>
<evidence type="ECO:0000256" key="1">
    <source>
        <dbReference type="SAM" id="MobiDB-lite"/>
    </source>
</evidence>
<keyword evidence="3" id="KW-1185">Reference proteome</keyword>